<organism evidence="9 10">
    <name type="scientific">Steinernema glaseri</name>
    <dbReference type="NCBI Taxonomy" id="37863"/>
    <lineage>
        <taxon>Eukaryota</taxon>
        <taxon>Metazoa</taxon>
        <taxon>Ecdysozoa</taxon>
        <taxon>Nematoda</taxon>
        <taxon>Chromadorea</taxon>
        <taxon>Rhabditida</taxon>
        <taxon>Tylenchina</taxon>
        <taxon>Panagrolaimomorpha</taxon>
        <taxon>Strongyloidoidea</taxon>
        <taxon>Steinernematidae</taxon>
        <taxon>Steinernema</taxon>
    </lineage>
</organism>
<dbReference type="Pfam" id="PF08743">
    <property type="entry name" value="Nse4_C"/>
    <property type="match status" value="1"/>
</dbReference>
<evidence type="ECO:0000256" key="6">
    <source>
        <dbReference type="ARBA" id="ARBA00023242"/>
    </source>
</evidence>
<dbReference type="GO" id="GO:0005634">
    <property type="term" value="C:nucleus"/>
    <property type="evidence" value="ECO:0007669"/>
    <property type="project" value="UniProtKB-SubCell"/>
</dbReference>
<comment type="function">
    <text evidence="7">Component of the SMC5-SMC6 complex, that promotes sister chromatid alignment after DNA damage and facilitates double-stranded DNA breaks (DSBs) repair via homologous recombination between sister chromatids.</text>
</comment>
<keyword evidence="3 7" id="KW-0227">DNA damage</keyword>
<comment type="similarity">
    <text evidence="2 7">Belongs to the NSE4 family.</text>
</comment>
<evidence type="ECO:0000256" key="1">
    <source>
        <dbReference type="ARBA" id="ARBA00004123"/>
    </source>
</evidence>
<keyword evidence="9" id="KW-1185">Reference proteome</keyword>
<dbReference type="InterPro" id="IPR027786">
    <property type="entry name" value="Nse4/EID"/>
</dbReference>
<dbReference type="AlphaFoldDB" id="A0A1I7YRR1"/>
<name>A0A1I7YRR1_9BILA</name>
<evidence type="ECO:0000256" key="2">
    <source>
        <dbReference type="ARBA" id="ARBA00008997"/>
    </source>
</evidence>
<dbReference type="GO" id="GO:0030915">
    <property type="term" value="C:Smc5-Smc6 complex"/>
    <property type="evidence" value="ECO:0007669"/>
    <property type="project" value="UniProtKB-UniRule"/>
</dbReference>
<proteinExistence type="inferred from homology"/>
<protein>
    <recommendedName>
        <fullName evidence="7">Non-structural maintenance of chromosomes element 4</fullName>
    </recommendedName>
</protein>
<evidence type="ECO:0000259" key="8">
    <source>
        <dbReference type="Pfam" id="PF08743"/>
    </source>
</evidence>
<comment type="subcellular location">
    <subcellularLocation>
        <location evidence="1 7">Nucleus</location>
    </subcellularLocation>
</comment>
<keyword evidence="5 7" id="KW-0234">DNA repair</keyword>
<reference evidence="10" key="1">
    <citation type="submission" date="2016-11" db="UniProtKB">
        <authorList>
            <consortium name="WormBaseParasite"/>
        </authorList>
    </citation>
    <scope>IDENTIFICATION</scope>
</reference>
<dbReference type="Proteomes" id="UP000095287">
    <property type="component" value="Unplaced"/>
</dbReference>
<evidence type="ECO:0000256" key="5">
    <source>
        <dbReference type="ARBA" id="ARBA00023204"/>
    </source>
</evidence>
<feature type="domain" description="Non-structural maintenance of chromosome element 4 C-terminal" evidence="8">
    <location>
        <begin position="242"/>
        <end position="330"/>
    </location>
</feature>
<dbReference type="InterPro" id="IPR014854">
    <property type="entry name" value="Nse4_C"/>
</dbReference>
<keyword evidence="6 7" id="KW-0539">Nucleus</keyword>
<keyword evidence="4 7" id="KW-0233">DNA recombination</keyword>
<evidence type="ECO:0000313" key="10">
    <source>
        <dbReference type="WBParaSite" id="L893_g19036.t1"/>
    </source>
</evidence>
<evidence type="ECO:0000313" key="9">
    <source>
        <dbReference type="Proteomes" id="UP000095287"/>
    </source>
</evidence>
<dbReference type="PANTHER" id="PTHR16140:SF0">
    <property type="entry name" value="NON-STRUCTURAL MAINTENANCE OF CHROMOSOMES ELEMENT 4"/>
    <property type="match status" value="1"/>
</dbReference>
<comment type="subunit">
    <text evidence="7">Component of the SMC5-SMC6 complex.</text>
</comment>
<dbReference type="GO" id="GO:0006310">
    <property type="term" value="P:DNA recombination"/>
    <property type="evidence" value="ECO:0007669"/>
    <property type="project" value="UniProtKB-UniRule"/>
</dbReference>
<evidence type="ECO:0000256" key="4">
    <source>
        <dbReference type="ARBA" id="ARBA00023172"/>
    </source>
</evidence>
<evidence type="ECO:0000256" key="7">
    <source>
        <dbReference type="RuleBase" id="RU365071"/>
    </source>
</evidence>
<sequence length="344" mass="39794">MGNSRIDGWSLLKPDYIHKLIEKLKDEGKDKAESDLDMKMQTKLAERRKHITKIMEIYTKIEEEYQLITEHKPPGISETELQEFTTLMASMPVFEDSRTLASFIQLMHKMTHLIKLRIRDETNSSGGLKFDASAFGKGFRKMAGHYQPHERLSREGWMTAGMKLKHLLRQAPKFASIGHLMSAENRSIVKVARARTTHTAKKEARTVLKEDKEVAEDASITKNIIHIQAVLRQIFEVHDDEPIPFFKFAVDPNDFSQSVENIFHLSFVVKDANARLALNEETDELEIRKVSKSERLMLQADDRSKSDTNQMFCGFDYYTWKKLIRKYDLKGKKPMIPHLDVPEA</sequence>
<dbReference type="GO" id="GO:0006281">
    <property type="term" value="P:DNA repair"/>
    <property type="evidence" value="ECO:0007669"/>
    <property type="project" value="UniProtKB-UniRule"/>
</dbReference>
<dbReference type="WBParaSite" id="L893_g19036.t1">
    <property type="protein sequence ID" value="L893_g19036.t1"/>
    <property type="gene ID" value="L893_g19036"/>
</dbReference>
<evidence type="ECO:0000256" key="3">
    <source>
        <dbReference type="ARBA" id="ARBA00022763"/>
    </source>
</evidence>
<accession>A0A1I7YRR1</accession>
<dbReference type="PANTHER" id="PTHR16140">
    <property type="entry name" value="NON-STRUCTURAL MAINTENANCE OF CHROMOSOMES ELEMENT 4"/>
    <property type="match status" value="1"/>
</dbReference>